<proteinExistence type="predicted"/>
<evidence type="ECO:0000256" key="1">
    <source>
        <dbReference type="SAM" id="Phobius"/>
    </source>
</evidence>
<evidence type="ECO:0000313" key="2">
    <source>
        <dbReference type="EMBL" id="SPC77597.1"/>
    </source>
</evidence>
<protein>
    <submittedName>
        <fullName evidence="2">Uncharacterized protein</fullName>
    </submittedName>
</protein>
<dbReference type="AlphaFoldDB" id="A0A2N9EF48"/>
<reference evidence="2" key="1">
    <citation type="submission" date="2018-02" db="EMBL/GenBank/DDBJ databases">
        <authorList>
            <person name="Cohen D.B."/>
            <person name="Kent A.D."/>
        </authorList>
    </citation>
    <scope>NUCLEOTIDE SEQUENCE</scope>
</reference>
<dbReference type="EMBL" id="OIVN01000280">
    <property type="protein sequence ID" value="SPC77597.1"/>
    <property type="molecule type" value="Genomic_DNA"/>
</dbReference>
<gene>
    <name evidence="2" type="ORF">FSB_LOCUS5479</name>
</gene>
<organism evidence="2">
    <name type="scientific">Fagus sylvatica</name>
    <name type="common">Beechnut</name>
    <dbReference type="NCBI Taxonomy" id="28930"/>
    <lineage>
        <taxon>Eukaryota</taxon>
        <taxon>Viridiplantae</taxon>
        <taxon>Streptophyta</taxon>
        <taxon>Embryophyta</taxon>
        <taxon>Tracheophyta</taxon>
        <taxon>Spermatophyta</taxon>
        <taxon>Magnoliopsida</taxon>
        <taxon>eudicotyledons</taxon>
        <taxon>Gunneridae</taxon>
        <taxon>Pentapetalae</taxon>
        <taxon>rosids</taxon>
        <taxon>fabids</taxon>
        <taxon>Fagales</taxon>
        <taxon>Fagaceae</taxon>
        <taxon>Fagus</taxon>
    </lineage>
</organism>
<keyword evidence="1" id="KW-1133">Transmembrane helix</keyword>
<keyword evidence="1" id="KW-0812">Transmembrane</keyword>
<sequence>MPLGERSGDKESRYCGVETEFSDDVPQLLAYNLSSSSFDFVLAPLIGTLRFVFLYLCYGGQLASHIAA</sequence>
<feature type="transmembrane region" description="Helical" evidence="1">
    <location>
        <begin position="40"/>
        <end position="58"/>
    </location>
</feature>
<accession>A0A2N9EF48</accession>
<name>A0A2N9EF48_FAGSY</name>
<keyword evidence="1" id="KW-0472">Membrane</keyword>